<dbReference type="EMBL" id="CABMJJ010000007">
    <property type="protein sequence ID" value="VVC03306.1"/>
    <property type="molecule type" value="Genomic_DNA"/>
</dbReference>
<keyword evidence="2 4" id="KW-0808">Transferase</keyword>
<dbReference type="InterPro" id="IPR006418">
    <property type="entry name" value="NMN_Atrans_arc"/>
</dbReference>
<keyword evidence="4" id="KW-0963">Cytoplasm</keyword>
<dbReference type="InterPro" id="IPR014729">
    <property type="entry name" value="Rossmann-like_a/b/a_fold"/>
</dbReference>
<keyword evidence="4" id="KW-0547">Nucleotide-binding</keyword>
<keyword evidence="3 4" id="KW-0548">Nucleotidyltransferase</keyword>
<dbReference type="InterPro" id="IPR004821">
    <property type="entry name" value="Cyt_trans-like"/>
</dbReference>
<gene>
    <name evidence="6" type="ORF">LFW2832_00282</name>
</gene>
<dbReference type="AlphaFoldDB" id="A0A5E4LTZ3"/>
<organism evidence="6 7">
    <name type="scientific">Candidatus Bilamarchaeum dharawalense</name>
    <dbReference type="NCBI Taxonomy" id="2885759"/>
    <lineage>
        <taxon>Archaea</taxon>
        <taxon>Candidatus Micrarchaeota</taxon>
        <taxon>Candidatus Micrarchaeia</taxon>
        <taxon>Candidatus Anstonellales</taxon>
        <taxon>Candidatus Bilamarchaeaceae</taxon>
        <taxon>Candidatus Bilamarchaeum</taxon>
    </lineage>
</organism>
<proteinExistence type="inferred from homology"/>
<dbReference type="PANTHER" id="PTHR21342:SF0">
    <property type="entry name" value="BIFUNCTIONAL NMN ADENYLYLTRANSFERASE_NUDIX HYDROLASE"/>
    <property type="match status" value="1"/>
</dbReference>
<keyword evidence="4" id="KW-0067">ATP-binding</keyword>
<dbReference type="Gene3D" id="3.40.50.620">
    <property type="entry name" value="HUPs"/>
    <property type="match status" value="1"/>
</dbReference>
<dbReference type="GO" id="GO:0000309">
    <property type="term" value="F:nicotinamide-nucleotide adenylyltransferase activity"/>
    <property type="evidence" value="ECO:0007669"/>
    <property type="project" value="UniProtKB-UniRule"/>
</dbReference>
<accession>A0A5E4LTZ3</accession>
<evidence type="ECO:0000259" key="5">
    <source>
        <dbReference type="Pfam" id="PF01467"/>
    </source>
</evidence>
<keyword evidence="4" id="KW-0520">NAD</keyword>
<evidence type="ECO:0000256" key="1">
    <source>
        <dbReference type="ARBA" id="ARBA00010124"/>
    </source>
</evidence>
<dbReference type="PANTHER" id="PTHR21342">
    <property type="entry name" value="PHOSPHOPANTETHEINE ADENYLYLTRANSFERASE"/>
    <property type="match status" value="1"/>
</dbReference>
<dbReference type="HAMAP" id="MF_00243">
    <property type="entry name" value="NMN_adenylyltr"/>
    <property type="match status" value="1"/>
</dbReference>
<name>A0A5E4LTZ3_9ARCH</name>
<comment type="similarity">
    <text evidence="1 4">Belongs to the archaeal NMN adenylyltransferase family.</text>
</comment>
<evidence type="ECO:0000256" key="2">
    <source>
        <dbReference type="ARBA" id="ARBA00022679"/>
    </source>
</evidence>
<dbReference type="Proteomes" id="UP000789941">
    <property type="component" value="Unassembled WGS sequence"/>
</dbReference>
<dbReference type="NCBIfam" id="NF002243">
    <property type="entry name" value="PRK01153.1"/>
    <property type="match status" value="1"/>
</dbReference>
<reference evidence="6 7" key="1">
    <citation type="submission" date="2019-08" db="EMBL/GenBank/DDBJ databases">
        <authorList>
            <person name="Vazquez-Campos X."/>
        </authorList>
    </citation>
    <scope>NUCLEOTIDE SEQUENCE [LARGE SCALE GENOMIC DNA]</scope>
    <source>
        <strain evidence="6">LFW-283_2</strain>
    </source>
</reference>
<evidence type="ECO:0000313" key="6">
    <source>
        <dbReference type="EMBL" id="VVC03306.1"/>
    </source>
</evidence>
<protein>
    <recommendedName>
        <fullName evidence="4">Nicotinamide-nucleotide adenylyltransferase</fullName>
        <ecNumber evidence="4">2.7.7.1</ecNumber>
    </recommendedName>
    <alternativeName>
        <fullName evidence="4">NAD(+) diphosphorylase</fullName>
    </alternativeName>
    <alternativeName>
        <fullName evidence="4">NAD(+) pyrophosphorylase</fullName>
    </alternativeName>
    <alternativeName>
        <fullName evidence="4">NMN adenylyltransferase</fullName>
    </alternativeName>
</protein>
<dbReference type="NCBIfam" id="TIGR00125">
    <property type="entry name" value="cyt_tran_rel"/>
    <property type="match status" value="1"/>
</dbReference>
<evidence type="ECO:0000313" key="7">
    <source>
        <dbReference type="Proteomes" id="UP000789941"/>
    </source>
</evidence>
<dbReference type="GO" id="GO:0005524">
    <property type="term" value="F:ATP binding"/>
    <property type="evidence" value="ECO:0007669"/>
    <property type="project" value="UniProtKB-KW"/>
</dbReference>
<dbReference type="EC" id="2.7.7.1" evidence="4"/>
<dbReference type="GO" id="GO:0005737">
    <property type="term" value="C:cytoplasm"/>
    <property type="evidence" value="ECO:0007669"/>
    <property type="project" value="UniProtKB-SubCell"/>
</dbReference>
<comment type="caution">
    <text evidence="6">The sequence shown here is derived from an EMBL/GenBank/DDBJ whole genome shotgun (WGS) entry which is preliminary data.</text>
</comment>
<dbReference type="UniPathway" id="UPA00253">
    <property type="reaction ID" value="UER00600"/>
</dbReference>
<comment type="pathway">
    <text evidence="4">Cofactor biosynthesis; NAD(+) biosynthesis; NAD(+) from nicotinamide D-ribonucleotide: step 1/1.</text>
</comment>
<comment type="catalytic activity">
    <reaction evidence="4">
        <text>beta-nicotinamide D-ribonucleotide + ATP + H(+) = diphosphate + NAD(+)</text>
        <dbReference type="Rhea" id="RHEA:21360"/>
        <dbReference type="ChEBI" id="CHEBI:14649"/>
        <dbReference type="ChEBI" id="CHEBI:15378"/>
        <dbReference type="ChEBI" id="CHEBI:30616"/>
        <dbReference type="ChEBI" id="CHEBI:33019"/>
        <dbReference type="ChEBI" id="CHEBI:57540"/>
        <dbReference type="EC" id="2.7.7.1"/>
    </reaction>
</comment>
<dbReference type="GO" id="GO:0009435">
    <property type="term" value="P:NAD+ biosynthetic process"/>
    <property type="evidence" value="ECO:0007669"/>
    <property type="project" value="UniProtKB-UniRule"/>
</dbReference>
<evidence type="ECO:0000256" key="3">
    <source>
        <dbReference type="ARBA" id="ARBA00022695"/>
    </source>
</evidence>
<dbReference type="Pfam" id="PF01467">
    <property type="entry name" value="CTP_transf_like"/>
    <property type="match status" value="1"/>
</dbReference>
<dbReference type="SUPFAM" id="SSF52374">
    <property type="entry name" value="Nucleotidylyl transferase"/>
    <property type="match status" value="1"/>
</dbReference>
<keyword evidence="4" id="KW-0662">Pyridine nucleotide biosynthesis</keyword>
<comment type="subcellular location">
    <subcellularLocation>
        <location evidence="4">Cytoplasm</location>
    </subcellularLocation>
</comment>
<sequence length="176" mass="20402">MKRALFIGRFQPFHHGHYYAIKKLMKKHDEVVVVIGSSEDGFTTENPFTCGERIEMMRLCFNKGDLAKVVIIPVPDVNDNRIWVDHLYMHIPPIDIESVYSNNALVKMLFSKHGILVKAVDYYDRGPKEGTNIRKLMGEGNREWVKHVPKEVAKYLDLIEAEQRIKKIVRMGGRHV</sequence>
<feature type="domain" description="Cytidyltransferase-like" evidence="5">
    <location>
        <begin position="5"/>
        <end position="67"/>
    </location>
</feature>
<evidence type="ECO:0000256" key="4">
    <source>
        <dbReference type="HAMAP-Rule" id="MF_00243"/>
    </source>
</evidence>